<dbReference type="RefSeq" id="WP_194107722.1">
    <property type="nucleotide sequence ID" value="NZ_JADFFM010000002.1"/>
</dbReference>
<keyword evidence="1" id="KW-0472">Membrane</keyword>
<feature type="transmembrane region" description="Helical" evidence="1">
    <location>
        <begin position="36"/>
        <end position="55"/>
    </location>
</feature>
<name>A0ABR9XM03_9SPHI</name>
<comment type="caution">
    <text evidence="2">The sequence shown here is derived from an EMBL/GenBank/DDBJ whole genome shotgun (WGS) entry which is preliminary data.</text>
</comment>
<feature type="transmembrane region" description="Helical" evidence="1">
    <location>
        <begin position="75"/>
        <end position="99"/>
    </location>
</feature>
<dbReference type="Pfam" id="PF13858">
    <property type="entry name" value="DUF4199"/>
    <property type="match status" value="1"/>
</dbReference>
<reference evidence="2 3" key="1">
    <citation type="submission" date="2020-10" db="EMBL/GenBank/DDBJ databases">
        <title>Mucilaginibacter mali sp. nov., isolated from rhizosphere soil of apple orchard.</title>
        <authorList>
            <person name="Lee J.-S."/>
            <person name="Kim H.S."/>
            <person name="Kim J.-S."/>
        </authorList>
    </citation>
    <scope>NUCLEOTIDE SEQUENCE [LARGE SCALE GENOMIC DNA]</scope>
    <source>
        <strain evidence="2 3">KCTC 23157</strain>
    </source>
</reference>
<sequence>MKKLIITCGIISGLIAGLWGTFSELVLPKSTSMDMRLLLGYTSMIVAFSLIFVAIKNYRDNFGSGHISFGKALKIGLLITLIASTVYLIVWLVGSHFLYPNFLENYMAQLKHEMQAQGKSAAVINQKMAEIAQFNNPVYKVLGIYAEIVPVGVVISLIAALILKNKLKTT</sequence>
<keyword evidence="1" id="KW-0812">Transmembrane</keyword>
<dbReference type="Proteomes" id="UP000632774">
    <property type="component" value="Unassembled WGS sequence"/>
</dbReference>
<evidence type="ECO:0000313" key="2">
    <source>
        <dbReference type="EMBL" id="MBE9668311.1"/>
    </source>
</evidence>
<protein>
    <submittedName>
        <fullName evidence="2">DUF4199 domain-containing protein</fullName>
    </submittedName>
</protein>
<feature type="transmembrane region" description="Helical" evidence="1">
    <location>
        <begin position="142"/>
        <end position="163"/>
    </location>
</feature>
<gene>
    <name evidence="2" type="ORF">IRJ18_18220</name>
</gene>
<keyword evidence="1" id="KW-1133">Transmembrane helix</keyword>
<evidence type="ECO:0000256" key="1">
    <source>
        <dbReference type="SAM" id="Phobius"/>
    </source>
</evidence>
<organism evidence="2 3">
    <name type="scientific">Mucilaginibacter boryungensis</name>
    <dbReference type="NCBI Taxonomy" id="768480"/>
    <lineage>
        <taxon>Bacteria</taxon>
        <taxon>Pseudomonadati</taxon>
        <taxon>Bacteroidota</taxon>
        <taxon>Sphingobacteriia</taxon>
        <taxon>Sphingobacteriales</taxon>
        <taxon>Sphingobacteriaceae</taxon>
        <taxon>Mucilaginibacter</taxon>
    </lineage>
</organism>
<evidence type="ECO:0000313" key="3">
    <source>
        <dbReference type="Proteomes" id="UP000632774"/>
    </source>
</evidence>
<proteinExistence type="predicted"/>
<keyword evidence="3" id="KW-1185">Reference proteome</keyword>
<dbReference type="InterPro" id="IPR025250">
    <property type="entry name" value="DUF4199"/>
</dbReference>
<accession>A0ABR9XM03</accession>
<dbReference type="EMBL" id="JADFFM010000002">
    <property type="protein sequence ID" value="MBE9668311.1"/>
    <property type="molecule type" value="Genomic_DNA"/>
</dbReference>